<feature type="transmembrane region" description="Helical" evidence="1">
    <location>
        <begin position="46"/>
        <end position="64"/>
    </location>
</feature>
<accession>A0A381SAI5</accession>
<evidence type="ECO:0000313" key="2">
    <source>
        <dbReference type="EMBL" id="SVA00524.1"/>
    </source>
</evidence>
<name>A0A381SAI5_9ZZZZ</name>
<proteinExistence type="predicted"/>
<reference evidence="2" key="1">
    <citation type="submission" date="2018-05" db="EMBL/GenBank/DDBJ databases">
        <authorList>
            <person name="Lanie J.A."/>
            <person name="Ng W.-L."/>
            <person name="Kazmierczak K.M."/>
            <person name="Andrzejewski T.M."/>
            <person name="Davidsen T.M."/>
            <person name="Wayne K.J."/>
            <person name="Tettelin H."/>
            <person name="Glass J.I."/>
            <person name="Rusch D."/>
            <person name="Podicherti R."/>
            <person name="Tsui H.-C.T."/>
            <person name="Winkler M.E."/>
        </authorList>
    </citation>
    <scope>NUCLEOTIDE SEQUENCE</scope>
</reference>
<dbReference type="Gene3D" id="3.10.129.10">
    <property type="entry name" value="Hotdog Thioesterase"/>
    <property type="match status" value="1"/>
</dbReference>
<sequence>MKLRMVTWWQIPVICYCRPQIIHLDDEYCTLRIPLNWRTRNHVQSMYISVFTVGADLTGWLLTLSSIRKRKRKVVLIFKDFHANFFKRAEQDVIFICRDGAAIDHAVQQAVDKGERINLPINITAMLSQDTEDDPVANFRLTLSIKDRTNA</sequence>
<keyword evidence="1" id="KW-0472">Membrane</keyword>
<gene>
    <name evidence="2" type="ORF">METZ01_LOCUS53378</name>
</gene>
<keyword evidence="1" id="KW-1133">Transmembrane helix</keyword>
<evidence type="ECO:0000256" key="1">
    <source>
        <dbReference type="SAM" id="Phobius"/>
    </source>
</evidence>
<dbReference type="AlphaFoldDB" id="A0A381SAI5"/>
<dbReference type="EMBL" id="UINC01002811">
    <property type="protein sequence ID" value="SVA00524.1"/>
    <property type="molecule type" value="Genomic_DNA"/>
</dbReference>
<dbReference type="SUPFAM" id="SSF54637">
    <property type="entry name" value="Thioesterase/thiol ester dehydrase-isomerase"/>
    <property type="match status" value="1"/>
</dbReference>
<dbReference type="Pfam" id="PF14539">
    <property type="entry name" value="DUF4442"/>
    <property type="match status" value="1"/>
</dbReference>
<evidence type="ECO:0008006" key="3">
    <source>
        <dbReference type="Google" id="ProtNLM"/>
    </source>
</evidence>
<keyword evidence="1" id="KW-0812">Transmembrane</keyword>
<dbReference type="InterPro" id="IPR027961">
    <property type="entry name" value="DUF4442"/>
</dbReference>
<dbReference type="InterPro" id="IPR029069">
    <property type="entry name" value="HotDog_dom_sf"/>
</dbReference>
<protein>
    <recommendedName>
        <fullName evidence="3">DUF4442 domain-containing protein</fullName>
    </recommendedName>
</protein>
<organism evidence="2">
    <name type="scientific">marine metagenome</name>
    <dbReference type="NCBI Taxonomy" id="408172"/>
    <lineage>
        <taxon>unclassified sequences</taxon>
        <taxon>metagenomes</taxon>
        <taxon>ecological metagenomes</taxon>
    </lineage>
</organism>